<feature type="region of interest" description="Disordered" evidence="5">
    <location>
        <begin position="740"/>
        <end position="859"/>
    </location>
</feature>
<feature type="domain" description="Chromo" evidence="6">
    <location>
        <begin position="29"/>
        <end position="88"/>
    </location>
</feature>
<comment type="subunit">
    <text evidence="2">Component of the NuA4 histone acetyltransferase complex.</text>
</comment>
<feature type="compositionally biased region" description="Polar residues" evidence="5">
    <location>
        <begin position="743"/>
        <end position="769"/>
    </location>
</feature>
<feature type="compositionally biased region" description="Basic and acidic residues" evidence="5">
    <location>
        <begin position="381"/>
        <end position="394"/>
    </location>
</feature>
<keyword evidence="3" id="KW-0539">Nucleus</keyword>
<dbReference type="PROSITE" id="PS50013">
    <property type="entry name" value="CHROMO_2"/>
    <property type="match status" value="1"/>
</dbReference>
<evidence type="ECO:0000259" key="7">
    <source>
        <dbReference type="PROSITE" id="PS50103"/>
    </source>
</evidence>
<evidence type="ECO:0000256" key="2">
    <source>
        <dbReference type="ARBA" id="ARBA00011353"/>
    </source>
</evidence>
<evidence type="ECO:0000313" key="9">
    <source>
        <dbReference type="Proteomes" id="UP000803884"/>
    </source>
</evidence>
<feature type="region of interest" description="Disordered" evidence="5">
    <location>
        <begin position="332"/>
        <end position="556"/>
    </location>
</feature>
<feature type="zinc finger region" description="C3H1-type" evidence="4">
    <location>
        <begin position="588"/>
        <end position="611"/>
    </location>
</feature>
<keyword evidence="4" id="KW-0862">Zinc</keyword>
<feature type="domain" description="C3H1-type" evidence="7">
    <location>
        <begin position="661"/>
        <end position="689"/>
    </location>
</feature>
<comment type="caution">
    <text evidence="8">The sequence shown here is derived from an EMBL/GenBank/DDBJ whole genome shotgun (WGS) entry which is preliminary data.</text>
</comment>
<dbReference type="InterPro" id="IPR023779">
    <property type="entry name" value="Chromodomain_CS"/>
</dbReference>
<dbReference type="SMART" id="SM00356">
    <property type="entry name" value="ZnF_C3H1"/>
    <property type="match status" value="4"/>
</dbReference>
<name>A0AB34KMW8_9PEZI</name>
<evidence type="ECO:0000256" key="1">
    <source>
        <dbReference type="ARBA" id="ARBA00004123"/>
    </source>
</evidence>
<proteinExistence type="predicted"/>
<feature type="compositionally biased region" description="Basic and acidic residues" evidence="5">
    <location>
        <begin position="177"/>
        <end position="186"/>
    </location>
</feature>
<feature type="compositionally biased region" description="Basic and acidic residues" evidence="5">
    <location>
        <begin position="135"/>
        <end position="146"/>
    </location>
</feature>
<dbReference type="SMART" id="SM00298">
    <property type="entry name" value="CHROMO"/>
    <property type="match status" value="1"/>
</dbReference>
<evidence type="ECO:0000256" key="5">
    <source>
        <dbReference type="SAM" id="MobiDB-lite"/>
    </source>
</evidence>
<dbReference type="GO" id="GO:0005634">
    <property type="term" value="C:nucleus"/>
    <property type="evidence" value="ECO:0007669"/>
    <property type="project" value="UniProtKB-SubCell"/>
</dbReference>
<feature type="zinc finger region" description="C3H1-type" evidence="4">
    <location>
        <begin position="690"/>
        <end position="717"/>
    </location>
</feature>
<dbReference type="InterPro" id="IPR023780">
    <property type="entry name" value="Chromo_domain"/>
</dbReference>
<feature type="compositionally biased region" description="Polar residues" evidence="5">
    <location>
        <begin position="617"/>
        <end position="626"/>
    </location>
</feature>
<dbReference type="EMBL" id="JAAQHG020000024">
    <property type="protein sequence ID" value="KAL1584680.1"/>
    <property type="molecule type" value="Genomic_DNA"/>
</dbReference>
<feature type="zinc finger region" description="C3H1-type" evidence="4">
    <location>
        <begin position="559"/>
        <end position="587"/>
    </location>
</feature>
<keyword evidence="9" id="KW-1185">Reference proteome</keyword>
<dbReference type="GO" id="GO:0008270">
    <property type="term" value="F:zinc ion binding"/>
    <property type="evidence" value="ECO:0007669"/>
    <property type="project" value="UniProtKB-KW"/>
</dbReference>
<feature type="compositionally biased region" description="Basic and acidic residues" evidence="5">
    <location>
        <begin position="334"/>
        <end position="346"/>
    </location>
</feature>
<protein>
    <recommendedName>
        <fullName evidence="10">Chromo domain-containing protein</fullName>
    </recommendedName>
</protein>
<dbReference type="InterPro" id="IPR016197">
    <property type="entry name" value="Chromo-like_dom_sf"/>
</dbReference>
<feature type="region of interest" description="Disordered" evidence="5">
    <location>
        <begin position="1"/>
        <end position="28"/>
    </location>
</feature>
<evidence type="ECO:0000256" key="3">
    <source>
        <dbReference type="ARBA" id="ARBA00023242"/>
    </source>
</evidence>
<keyword evidence="4" id="KW-0863">Zinc-finger</keyword>
<comment type="subcellular location">
    <subcellularLocation>
        <location evidence="1">Nucleus</location>
    </subcellularLocation>
</comment>
<dbReference type="SUPFAM" id="SSF54160">
    <property type="entry name" value="Chromo domain-like"/>
    <property type="match status" value="1"/>
</dbReference>
<dbReference type="Pfam" id="PF00385">
    <property type="entry name" value="Chromo"/>
    <property type="match status" value="1"/>
</dbReference>
<evidence type="ECO:0008006" key="10">
    <source>
        <dbReference type="Google" id="ProtNLM"/>
    </source>
</evidence>
<feature type="domain" description="C3H1-type" evidence="7">
    <location>
        <begin position="588"/>
        <end position="611"/>
    </location>
</feature>
<feature type="domain" description="C3H1-type" evidence="7">
    <location>
        <begin position="690"/>
        <end position="717"/>
    </location>
</feature>
<feature type="compositionally biased region" description="Polar residues" evidence="5">
    <location>
        <begin position="508"/>
        <end position="518"/>
    </location>
</feature>
<evidence type="ECO:0000313" key="8">
    <source>
        <dbReference type="EMBL" id="KAL1584680.1"/>
    </source>
</evidence>
<feature type="compositionally biased region" description="Low complexity" evidence="5">
    <location>
        <begin position="124"/>
        <end position="134"/>
    </location>
</feature>
<sequence>MPPPFIEDDSDPDSISIHSTEPSDVEQEYDVEKILAEEPNEDGVMHYLVKWEGYPLHRSSWEPEENLLSDAIMAKWLKEKDAVATGDLEAFDLDRFHEAYEDAEELKDERKRRRAEKRKRLGMTSSSTTASLSDAARDGASIKDAPEGSEDDEPAVSPRQRVKTVITKRKGVAQKVAQRERPRDSSGEEGQTYSDTDSVDSLFGEKRSAATGEPLPSASATSAPKETSLPSASSTSQQQTTPSLSDPTATNNTVPPRVPYTGAARKSAPSTGSQNTQVCYPGPSDAAKAFYAAAFIERKRKAALDPFLKLTSQSRPARKQQDDQGDMRYLSLAEENRPRRLKKEPVPDASVLASVDPNTGTWTPAAGSPVNESPPAAVAEPQRRLSLAEKHDALLGDSAYAASSLKRKSAPAGDSEPQPMQSTSKRNQAARRGSGPASDPELPQVQSTSKRNQTARRDSGPASDPELPQVQSTSKRNQPARRDSGPSRPTATHAPATAAAPKPRTNRKSSQTSTSTGAFHSAYGRREAPAPERQRSPSPPSDNDRRPSSLVGNNQHLAKQNRKTCWDWRNGVCDKANDDCLFAHFYITCPHWQKGNCRNSEAECDYEHRETGHELNASGTGPVTTKPQQQQPRRTSGMSPGEVASPQEAVAANGQSGRRLTMKDIVCPHWKKGRCKFTAYTCKFSHHDTGKEIACPYWLDGYCNRSERNCMYVHRDTGFSTGKSSSGVFSTSGASADLAKGVSAQSTTPVQPRTGSSAFSPRSMSQDVPTVSVVNNNSRRSSKYDQGVVTAGSTVAEVAKGANAQSTPPVQRSTSSSAFGPRGISQDDPTVVHTSTGASPAEGEPRSSTSVSGTPATRPPVFSDKLTLAFDYPTGKFETAVELTCDTKEDCTTLMNTLGSPCRLKLAKVITAAELQKLTSVLEKGATLPSGQISADDAQKGQVEKFAATCKSNVSCGVAQEPSFTLLVVPSGAPEWEFLRSANVTASLKQPLGFKLLPPLPTNSKNDPKAASPDAPHSTTPHESVTSPVDPMELEVDDMLGQHDTRAFVMIPPNPLPEYWHMLKVLKSRKNLKVVQSQDLNDWSKWLDDDHRSALVVIPLEIKLYHIPRLAEVLHKRPAYHVWCAGFNEWLARWERREPKFECQQLFLSGDAVFISDDVILQTPDKALAIIDVVKRMNAGKPRGAARCKVAARPGIRSWLFELVKTMSGEPENEDKRWVSLWEAVDDLCPLELRCKLWPENPSEAADIISVAPESMSPFAELAVKKPDEATDSAVNWFAGWAFMNSDKFRRFTICHQVPGTGTKTVDADFNTVIVGAESDPRKWANEYPYVAVMTPDDWLKEQREKASMKKK</sequence>
<dbReference type="CDD" id="cd18966">
    <property type="entry name" value="chromodomain"/>
    <property type="match status" value="1"/>
</dbReference>
<feature type="compositionally biased region" description="Acidic residues" evidence="5">
    <location>
        <begin position="1"/>
        <end position="12"/>
    </location>
</feature>
<feature type="region of interest" description="Disordered" evidence="5">
    <location>
        <begin position="613"/>
        <end position="655"/>
    </location>
</feature>
<dbReference type="InterPro" id="IPR000571">
    <property type="entry name" value="Znf_CCCH"/>
</dbReference>
<dbReference type="PROSITE" id="PS00598">
    <property type="entry name" value="CHROMO_1"/>
    <property type="match status" value="1"/>
</dbReference>
<feature type="compositionally biased region" description="Low complexity" evidence="5">
    <location>
        <begin position="227"/>
        <end position="248"/>
    </location>
</feature>
<feature type="compositionally biased region" description="Polar residues" evidence="5">
    <location>
        <begin position="846"/>
        <end position="855"/>
    </location>
</feature>
<dbReference type="GeneID" id="96008332"/>
<feature type="domain" description="C3H1-type" evidence="7">
    <location>
        <begin position="559"/>
        <end position="587"/>
    </location>
</feature>
<accession>A0AB34KMW8</accession>
<gene>
    <name evidence="8" type="ORF">WHR41_06889</name>
</gene>
<feature type="compositionally biased region" description="Basic residues" evidence="5">
    <location>
        <begin position="160"/>
        <end position="172"/>
    </location>
</feature>
<evidence type="ECO:0000256" key="4">
    <source>
        <dbReference type="PROSITE-ProRule" id="PRU00723"/>
    </source>
</evidence>
<dbReference type="RefSeq" id="XP_069227786.1">
    <property type="nucleotide sequence ID" value="XM_069375494.1"/>
</dbReference>
<organism evidence="8 9">
    <name type="scientific">Cladosporium halotolerans</name>
    <dbReference type="NCBI Taxonomy" id="1052096"/>
    <lineage>
        <taxon>Eukaryota</taxon>
        <taxon>Fungi</taxon>
        <taxon>Dikarya</taxon>
        <taxon>Ascomycota</taxon>
        <taxon>Pezizomycotina</taxon>
        <taxon>Dothideomycetes</taxon>
        <taxon>Dothideomycetidae</taxon>
        <taxon>Cladosporiales</taxon>
        <taxon>Cladosporiaceae</taxon>
        <taxon>Cladosporium</taxon>
    </lineage>
</organism>
<feature type="compositionally biased region" description="Polar residues" evidence="5">
    <location>
        <begin position="1017"/>
        <end position="1027"/>
    </location>
</feature>
<feature type="zinc finger region" description="C3H1-type" evidence="4">
    <location>
        <begin position="661"/>
        <end position="689"/>
    </location>
</feature>
<feature type="compositionally biased region" description="Low complexity" evidence="5">
    <location>
        <begin position="489"/>
        <end position="503"/>
    </location>
</feature>
<dbReference type="PROSITE" id="PS50103">
    <property type="entry name" value="ZF_C3H1"/>
    <property type="match status" value="4"/>
</dbReference>
<feature type="region of interest" description="Disordered" evidence="5">
    <location>
        <begin position="997"/>
        <end position="1029"/>
    </location>
</feature>
<dbReference type="Gene3D" id="4.10.1000.10">
    <property type="entry name" value="Zinc finger, CCCH-type"/>
    <property type="match status" value="2"/>
</dbReference>
<reference evidence="8 9" key="1">
    <citation type="journal article" date="2020" name="Microbiol. Resour. Announc.">
        <title>Draft Genome Sequence of a Cladosporium Species Isolated from the Mesophotic Ascidian Didemnum maculosum.</title>
        <authorList>
            <person name="Gioti A."/>
            <person name="Siaperas R."/>
            <person name="Nikolaivits E."/>
            <person name="Le Goff G."/>
            <person name="Ouazzani J."/>
            <person name="Kotoulas G."/>
            <person name="Topakas E."/>
        </authorList>
    </citation>
    <scope>NUCLEOTIDE SEQUENCE [LARGE SCALE GENOMIC DNA]</scope>
    <source>
        <strain evidence="8 9">TM138-S3</strain>
    </source>
</reference>
<feature type="region of interest" description="Disordered" evidence="5">
    <location>
        <begin position="100"/>
        <end position="283"/>
    </location>
</feature>
<dbReference type="GO" id="GO:0006338">
    <property type="term" value="P:chromatin remodeling"/>
    <property type="evidence" value="ECO:0007669"/>
    <property type="project" value="UniProtKB-ARBA"/>
</dbReference>
<dbReference type="InterPro" id="IPR000953">
    <property type="entry name" value="Chromo/chromo_shadow_dom"/>
</dbReference>
<feature type="compositionally biased region" description="Basic residues" evidence="5">
    <location>
        <begin position="110"/>
        <end position="121"/>
    </location>
</feature>
<feature type="compositionally biased region" description="Basic and acidic residues" evidence="5">
    <location>
        <begin position="524"/>
        <end position="535"/>
    </location>
</feature>
<feature type="compositionally biased region" description="Polar residues" evidence="5">
    <location>
        <begin position="418"/>
        <end position="427"/>
    </location>
</feature>
<feature type="compositionally biased region" description="Polar residues" evidence="5">
    <location>
        <begin position="268"/>
        <end position="278"/>
    </location>
</feature>
<keyword evidence="4" id="KW-0479">Metal-binding</keyword>
<evidence type="ECO:0000259" key="6">
    <source>
        <dbReference type="PROSITE" id="PS50013"/>
    </source>
</evidence>
<dbReference type="Proteomes" id="UP000803884">
    <property type="component" value="Unassembled WGS sequence"/>
</dbReference>
<feature type="compositionally biased region" description="Polar residues" evidence="5">
    <location>
        <begin position="803"/>
        <end position="818"/>
    </location>
</feature>
<dbReference type="Gene3D" id="2.40.50.40">
    <property type="match status" value="1"/>
</dbReference>